<evidence type="ECO:0000313" key="1">
    <source>
        <dbReference type="EMBL" id="KKN38619.1"/>
    </source>
</evidence>
<sequence length="51" mass="5669">MAIIGIELNTDNREFTVNMDGQPMTNFKSVFVDAFVNSDGTRDVSLSITQE</sequence>
<comment type="caution">
    <text evidence="1">The sequence shown here is derived from an EMBL/GenBank/DDBJ whole genome shotgun (WGS) entry which is preliminary data.</text>
</comment>
<feature type="non-terminal residue" evidence="1">
    <location>
        <position position="51"/>
    </location>
</feature>
<gene>
    <name evidence="1" type="ORF">LCGC14_0751500</name>
</gene>
<proteinExistence type="predicted"/>
<organism evidence="1">
    <name type="scientific">marine sediment metagenome</name>
    <dbReference type="NCBI Taxonomy" id="412755"/>
    <lineage>
        <taxon>unclassified sequences</taxon>
        <taxon>metagenomes</taxon>
        <taxon>ecological metagenomes</taxon>
    </lineage>
</organism>
<dbReference type="AlphaFoldDB" id="A0A0F9Q816"/>
<protein>
    <submittedName>
        <fullName evidence="1">Uncharacterized protein</fullName>
    </submittedName>
</protein>
<reference evidence="1" key="1">
    <citation type="journal article" date="2015" name="Nature">
        <title>Complex archaea that bridge the gap between prokaryotes and eukaryotes.</title>
        <authorList>
            <person name="Spang A."/>
            <person name="Saw J.H."/>
            <person name="Jorgensen S.L."/>
            <person name="Zaremba-Niedzwiedzka K."/>
            <person name="Martijn J."/>
            <person name="Lind A.E."/>
            <person name="van Eijk R."/>
            <person name="Schleper C."/>
            <person name="Guy L."/>
            <person name="Ettema T.J."/>
        </authorList>
    </citation>
    <scope>NUCLEOTIDE SEQUENCE</scope>
</reference>
<accession>A0A0F9Q816</accession>
<dbReference type="EMBL" id="LAZR01001815">
    <property type="protein sequence ID" value="KKN38619.1"/>
    <property type="molecule type" value="Genomic_DNA"/>
</dbReference>
<name>A0A0F9Q816_9ZZZZ</name>